<accession>A0ABY9T321</accession>
<dbReference type="Pfam" id="PF00395">
    <property type="entry name" value="SLH"/>
    <property type="match status" value="3"/>
</dbReference>
<feature type="transmembrane region" description="Helical" evidence="2">
    <location>
        <begin position="39"/>
        <end position="57"/>
    </location>
</feature>
<feature type="compositionally biased region" description="Acidic residues" evidence="1">
    <location>
        <begin position="818"/>
        <end position="829"/>
    </location>
</feature>
<evidence type="ECO:0000259" key="3">
    <source>
        <dbReference type="PROSITE" id="PS51272"/>
    </source>
</evidence>
<gene>
    <name evidence="4" type="ORF">RGB73_28190</name>
</gene>
<keyword evidence="2" id="KW-1133">Transmembrane helix</keyword>
<dbReference type="RefSeq" id="WP_310766645.1">
    <property type="nucleotide sequence ID" value="NZ_CP134050.1"/>
</dbReference>
<evidence type="ECO:0000256" key="2">
    <source>
        <dbReference type="SAM" id="Phobius"/>
    </source>
</evidence>
<protein>
    <submittedName>
        <fullName evidence="4">S-layer homology domain-containing protein</fullName>
    </submittedName>
</protein>
<evidence type="ECO:0000313" key="5">
    <source>
        <dbReference type="Proteomes" id="UP001256827"/>
    </source>
</evidence>
<dbReference type="PROSITE" id="PS51272">
    <property type="entry name" value="SLH"/>
    <property type="match status" value="3"/>
</dbReference>
<sequence>MSDNEREKTIPRTKNGEIKEKENWRGETMFKASQQVRRWFALCLIMMMLVTGLIPAVPTSAAAQGTWTIKNPSDLIVNNGGTGQTTPSEINSFGTQSNPVEVKTRSIKGIVLTNSVANNNTVTVKVQDQVVTFDKPQAFVGNTLTLDKFDIDRNGNVTKVEVTFNDEKITMFYKLEKGSYGTSLTFKANGVEVGRVGDPGNENDPIVVYNSKLSGLEFSYNGGTLDPEPLIEVQVNGVTVQSYSGTLAKPLPATVSLETISLKSSLNMIKVVAVNTGYEKTVVYDYQQVGSAIVLTDYKDQGNSKNNAVIHPENHITLRGVVGTSSGIKPENLRLEISTNNGQNIKDLSSTAPSISGLSFTFYDIELEPGLNEITFYDQVGAKRIEHLHFFVVYNNTPYIDNITVNDTPLGLTTTLITVPSNKRLSLSVDGSVKSADRVVVKNMTTNEEVETKVSSGTFSASISSVLGENRLAFTVYSKNTTVGVITRTIHVVSRDKNTANQLNNVEIIQSIPGPPPSEKSYALDLNKVVTISGSIDANGNTETFRIKGKALLQFENNALQTFKALRLKFSKPGSSFTVEVAPSKADSKGSGFTEYTFDTDIQTKINNATVKAGLFKDGDVYTVSADYVFIQKDNATPPSEVEDYAVINGYEYKFMFTDSNKAQFVKATYDGTKELYEGGVNVLGKSNVGITIQTKNMSNNPSDYKVLYEGKEVTPQVSTNQIYIDMKNLPAGTGTLEIRYSGSNGPVSVTYKLRVEVSPYVHLTYTDGTGQKTFESGYEASSDSDFYTLNGKIYNYQLTNQNIIVRLNNVDIVELDDDNNDSQDDNDGIGDGKVGGLKINPSTASNPVGSISIPASAIREIINARGQGEHELEIKLTTDPSVSLTYSILYMSSKAPTINDIKLEIIENGKTTELTKKATDTAYQTSAKFLSGFSFKVEDGAEHVYIEKSGKRIADFRYENGDWELQENNQDYINTIRDIPSDLQDDFESLNFEAQSRILFDAKMKSREYGDLIESVQDELSKAEEQENVLALFPLTLKKNGSTTYTIVAEDSKGAVVRYNLTINQTTNSWEVISPVKAKESDQYIVVNSNSVPIKIFAENANKVLFGKTEAVVTNTDNPDFKYDKDRGREIPETYYVFTATVSLKKGLNKIKYTVQVGSNSYNDEIQIFNANSSVNGAEYRDILGKKVSFSVFDKALELKFPSGTVLLSPENKLEGEEVKNPLGDIFVDVPLYFGIADRTTGQVTIPGSNMSSKLDLDDNFNYASPLYYVDAGDKEAPGGRDPYEENDDDIRDFKSRNEENLVPSRAGTLSIKYDASIVNAANNILTVFYQSGSGDWQNLGGVVNTGKKVITVPFRGFGYYIVLKNRESFDDVIGHEYARDAMETLFSKGIMVNYRANEFGAYKDISRGEFATMLVKALDLPINDGPYEDEDTPSSPTFKDVNPRRDRWDYEYKYIETAARAGIVRGKEPGYFRPEQPLSRQEAAIMIARALNMKLGTLDASKLALGKMFEDAKDVSYYAAPSVLAVAKAKLMNGEPKDPNAKKPVYRFVPNTNLTRADMAVITIRVMVQLKKLPKQ</sequence>
<dbReference type="Proteomes" id="UP001256827">
    <property type="component" value="Chromosome"/>
</dbReference>
<reference evidence="4 5" key="1">
    <citation type="submission" date="2023-09" db="EMBL/GenBank/DDBJ databases">
        <title>Complete Genome and Methylome dissection of Bacillus brevis NEB573 original source of BbsI restriction endonuclease.</title>
        <authorList>
            <person name="Fomenkov A."/>
            <person name="Roberts R.D."/>
        </authorList>
    </citation>
    <scope>NUCLEOTIDE SEQUENCE [LARGE SCALE GENOMIC DNA]</scope>
    <source>
        <strain evidence="4 5">NEB573</strain>
    </source>
</reference>
<feature type="domain" description="SLH" evidence="3">
    <location>
        <begin position="1508"/>
        <end position="1578"/>
    </location>
</feature>
<organism evidence="4 5">
    <name type="scientific">Brevibacillus brevis</name>
    <name type="common">Bacillus brevis</name>
    <dbReference type="NCBI Taxonomy" id="1393"/>
    <lineage>
        <taxon>Bacteria</taxon>
        <taxon>Bacillati</taxon>
        <taxon>Bacillota</taxon>
        <taxon>Bacilli</taxon>
        <taxon>Bacillales</taxon>
        <taxon>Paenibacillaceae</taxon>
        <taxon>Brevibacillus</taxon>
    </lineage>
</organism>
<dbReference type="EMBL" id="CP134050">
    <property type="protein sequence ID" value="WNC14499.1"/>
    <property type="molecule type" value="Genomic_DNA"/>
</dbReference>
<feature type="domain" description="SLH" evidence="3">
    <location>
        <begin position="1440"/>
        <end position="1503"/>
    </location>
</feature>
<name>A0ABY9T321_BREBE</name>
<dbReference type="InterPro" id="IPR001119">
    <property type="entry name" value="SLH_dom"/>
</dbReference>
<proteinExistence type="predicted"/>
<keyword evidence="2" id="KW-0472">Membrane</keyword>
<keyword evidence="2" id="KW-0812">Transmembrane</keyword>
<evidence type="ECO:0000256" key="1">
    <source>
        <dbReference type="SAM" id="MobiDB-lite"/>
    </source>
</evidence>
<feature type="region of interest" description="Disordered" evidence="1">
    <location>
        <begin position="818"/>
        <end position="842"/>
    </location>
</feature>
<keyword evidence="5" id="KW-1185">Reference proteome</keyword>
<evidence type="ECO:0000313" key="4">
    <source>
        <dbReference type="EMBL" id="WNC14499.1"/>
    </source>
</evidence>
<feature type="domain" description="SLH" evidence="3">
    <location>
        <begin position="1367"/>
        <end position="1430"/>
    </location>
</feature>